<keyword evidence="6" id="KW-0732">Signal</keyword>
<feature type="transmembrane region" description="Helical" evidence="5">
    <location>
        <begin position="367"/>
        <end position="387"/>
    </location>
</feature>
<feature type="compositionally biased region" description="Basic and acidic residues" evidence="4">
    <location>
        <begin position="154"/>
        <end position="184"/>
    </location>
</feature>
<feature type="repeat" description="ANK" evidence="3">
    <location>
        <begin position="1188"/>
        <end position="1220"/>
    </location>
</feature>
<feature type="repeat" description="ANK" evidence="3">
    <location>
        <begin position="1144"/>
        <end position="1186"/>
    </location>
</feature>
<feature type="repeat" description="ANK" evidence="3">
    <location>
        <begin position="1452"/>
        <end position="1484"/>
    </location>
</feature>
<name>A0ABQ0G2U5_9PEZI</name>
<organism evidence="7 8">
    <name type="scientific">Madurella fahalii</name>
    <dbReference type="NCBI Taxonomy" id="1157608"/>
    <lineage>
        <taxon>Eukaryota</taxon>
        <taxon>Fungi</taxon>
        <taxon>Dikarya</taxon>
        <taxon>Ascomycota</taxon>
        <taxon>Pezizomycotina</taxon>
        <taxon>Sordariomycetes</taxon>
        <taxon>Sordariomycetidae</taxon>
        <taxon>Sordariales</taxon>
        <taxon>Sordariales incertae sedis</taxon>
        <taxon>Madurella</taxon>
    </lineage>
</organism>
<feature type="transmembrane region" description="Helical" evidence="5">
    <location>
        <begin position="249"/>
        <end position="274"/>
    </location>
</feature>
<dbReference type="InterPro" id="IPR036770">
    <property type="entry name" value="Ankyrin_rpt-contain_sf"/>
</dbReference>
<feature type="repeat" description="ANK" evidence="3">
    <location>
        <begin position="1013"/>
        <end position="1045"/>
    </location>
</feature>
<gene>
    <name evidence="7" type="ORF">MFIFM68171_02282</name>
</gene>
<dbReference type="PANTHER" id="PTHR23206">
    <property type="entry name" value="MASK PROTEIN"/>
    <property type="match status" value="1"/>
</dbReference>
<evidence type="ECO:0000313" key="8">
    <source>
        <dbReference type="Proteomes" id="UP001628179"/>
    </source>
</evidence>
<dbReference type="SUPFAM" id="SSF48403">
    <property type="entry name" value="Ankyrin repeat"/>
    <property type="match status" value="2"/>
</dbReference>
<feature type="repeat" description="ANK" evidence="3">
    <location>
        <begin position="1287"/>
        <end position="1319"/>
    </location>
</feature>
<feature type="repeat" description="ANK" evidence="3">
    <location>
        <begin position="1353"/>
        <end position="1385"/>
    </location>
</feature>
<evidence type="ECO:0000256" key="1">
    <source>
        <dbReference type="ARBA" id="ARBA00022737"/>
    </source>
</evidence>
<dbReference type="EMBL" id="BAAFSV010000001">
    <property type="protein sequence ID" value="GAB1312072.1"/>
    <property type="molecule type" value="Genomic_DNA"/>
</dbReference>
<sequence>MLAAGACLIAYATCAAADGGDDIANNLPTDLAPLLALFGERVTTQFMSQSMGWADNIILAMAPLGIITAVVGAIRVGGPSWLKAIIGRARESRAVAESELMSSTSNEVCELWNGGEVVRVMGVGPIREFILLLPEKGGKSEPGNPIIAQNVRVMEMKDGEKKNGEKKNGEKKNGEKDGEKKDSGNKYLLDDAPSIRERILGRLLQPDRGDEESDDFPVILRNTIGHRPNLVPAPNLTLNIQNQVGRRELYAVAALGIILQVGVVIFSGFATYHLTLRKDENPVAGYAFPCTAMGTLLLVAGILTCAYVVETSTMERRYRPAAGKAARIVWLQRSGTVNDQAFEPFAIFPENAQPLITTSRRAREPKYVAATIGTMVSICGFAAQFVGLRGMHWSAPLAQLGAIVVMTILRTWVRRNLAKPLSSQPLLPGHEMDWLAMTLGGDRENTPWLCPSITNRDTYWRPWRGKKGGEGDKDGGWDWRIAAVEDAKHCSELEKSSNSIPADPETLIEQLQDQEKSTAHRVMLIRRSLGALADWHGPASVEAISLARAIEATMDALFGPTLPKGTLTWSIPATKSLHGSDREPVRFRVELLENGRWKAYSDEIEAALSLWLYSVYEHENPKDAEEEERQRDVVKNRKPTKDDAWLRAKGTPVKRSLQLLGSYSECLHQHLRWWMPDGAVRVREVEQIEEATDDGTTIEVETHRIVGFMSGSSPGSSSGGQRQFYKVRPSTATPSNDTVNRQGGNEEKTHVVLASESYSSLGTLFAQHMFSVFMWAAVKNMAGPMPGEVDICPTETGEASHDAACHSFTLQNNQLSKMAQDIHSTGLGSLEEVYQCIIPPLSGEDRLPCVNAIIEWTRKYARPHEQRGHWKEAADVYLWQFRTARTYLQHEDIVAKATALLMECLNAVTDVLKTRKAQQLGQEDTQELEQVKSKLDNELRNAGVDIVTRLLKLYKVQGRSWGCSFIENTNPLTGEDKTLKFTSLHWMAHKDESWDLVQCLKASRAGIDEKDILDWTPLHYAAAKPSSQALSKLLEYRANVNGQDAHGRTPLHYACRHGDASVVQHLLREGTDINTQDVGGVAPIHYAAMHGSSAVLESLVEAGADINFVDNLGRTALLWAISKGHTNIVRRLWRDSKTGLRDHNGRTALHLAAIADVDEASKRDDVVRVLLEELLEKGAAIIESKDRFRWTPLHLSARSGHEAVVKLLLDRGATIDAKDGGEGTPLHWAAGSGHEAVVKLLLDRGAAIDAKDGVEGTPLHWAAGNGHEAVVKLLLDRGAAIDAKDGGEETPLHRAARNGHEAVVKLLLDRGAAIDAKNYGEGTPLHWAAGSGHKAVVKLLLDRGAAIDAKDGVEGTPLHRAARNGHEAVVKLLLDRGAAIDAKDYGEEIPLHRAARNGREAVVKLLLDRGAAIDAKNGREETPLHRAAGSGHEAVVKLLLDRGAAIDAKDYGEEIPLHRAARNGREAVVKLLLDRGAAMDAKNGREETPLHRAAGSGHEAVVKLLQLKS</sequence>
<dbReference type="PROSITE" id="PS50088">
    <property type="entry name" value="ANK_REPEAT"/>
    <property type="match status" value="14"/>
</dbReference>
<keyword evidence="1" id="KW-0677">Repeat</keyword>
<dbReference type="Pfam" id="PF13637">
    <property type="entry name" value="Ank_4"/>
    <property type="match status" value="2"/>
</dbReference>
<feature type="region of interest" description="Disordered" evidence="4">
    <location>
        <begin position="142"/>
        <end position="188"/>
    </location>
</feature>
<feature type="region of interest" description="Disordered" evidence="4">
    <location>
        <begin position="710"/>
        <end position="746"/>
    </location>
</feature>
<dbReference type="PROSITE" id="PS50297">
    <property type="entry name" value="ANK_REP_REGION"/>
    <property type="match status" value="13"/>
</dbReference>
<dbReference type="GeneID" id="98173027"/>
<feature type="repeat" description="ANK" evidence="3">
    <location>
        <begin position="1485"/>
        <end position="1509"/>
    </location>
</feature>
<evidence type="ECO:0000256" key="2">
    <source>
        <dbReference type="ARBA" id="ARBA00023043"/>
    </source>
</evidence>
<feature type="repeat" description="ANK" evidence="3">
    <location>
        <begin position="1221"/>
        <end position="1253"/>
    </location>
</feature>
<evidence type="ECO:0000313" key="7">
    <source>
        <dbReference type="EMBL" id="GAB1312072.1"/>
    </source>
</evidence>
<dbReference type="PANTHER" id="PTHR23206:SF7">
    <property type="entry name" value="PROTEIN KINASE DOMAIN-CONTAINING PROTEIN"/>
    <property type="match status" value="1"/>
</dbReference>
<reference evidence="7 8" key="1">
    <citation type="submission" date="2024-09" db="EMBL/GenBank/DDBJ databases">
        <title>Itraconazole resistance in Madurella fahalii resulting from another homologue of gene encoding cytochrome P450 14-alpha sterol demethylase (CYP51).</title>
        <authorList>
            <person name="Yoshioka I."/>
            <person name="Fahal A.H."/>
            <person name="Kaneko S."/>
            <person name="Yaguchi T."/>
        </authorList>
    </citation>
    <scope>NUCLEOTIDE SEQUENCE [LARGE SCALE GENOMIC DNA]</scope>
    <source>
        <strain evidence="7 8">IFM 68171</strain>
    </source>
</reference>
<proteinExistence type="predicted"/>
<dbReference type="Proteomes" id="UP001628179">
    <property type="component" value="Unassembled WGS sequence"/>
</dbReference>
<feature type="compositionally biased region" description="Polar residues" evidence="4">
    <location>
        <begin position="730"/>
        <end position="743"/>
    </location>
</feature>
<feature type="repeat" description="ANK" evidence="3">
    <location>
        <begin position="1320"/>
        <end position="1352"/>
    </location>
</feature>
<evidence type="ECO:0000256" key="3">
    <source>
        <dbReference type="PROSITE-ProRule" id="PRU00023"/>
    </source>
</evidence>
<dbReference type="InterPro" id="IPR002110">
    <property type="entry name" value="Ankyrin_rpt"/>
</dbReference>
<dbReference type="Pfam" id="PF12796">
    <property type="entry name" value="Ank_2"/>
    <property type="match status" value="5"/>
</dbReference>
<dbReference type="Gene3D" id="1.25.40.20">
    <property type="entry name" value="Ankyrin repeat-containing domain"/>
    <property type="match status" value="6"/>
</dbReference>
<protein>
    <submittedName>
        <fullName evidence="7">Uncharacterized protein</fullName>
    </submittedName>
</protein>
<feature type="repeat" description="ANK" evidence="3">
    <location>
        <begin position="1079"/>
        <end position="1111"/>
    </location>
</feature>
<feature type="transmembrane region" description="Helical" evidence="5">
    <location>
        <begin position="286"/>
        <end position="309"/>
    </location>
</feature>
<dbReference type="RefSeq" id="XP_070913805.1">
    <property type="nucleotide sequence ID" value="XM_071057704.1"/>
</dbReference>
<evidence type="ECO:0000256" key="6">
    <source>
        <dbReference type="SAM" id="SignalP"/>
    </source>
</evidence>
<feature type="compositionally biased region" description="Low complexity" evidence="4">
    <location>
        <begin position="710"/>
        <end position="720"/>
    </location>
</feature>
<feature type="repeat" description="ANK" evidence="3">
    <location>
        <begin position="1254"/>
        <end position="1286"/>
    </location>
</feature>
<accession>A0ABQ0G2U5</accession>
<keyword evidence="8" id="KW-1185">Reference proteome</keyword>
<keyword evidence="5" id="KW-0812">Transmembrane</keyword>
<evidence type="ECO:0000256" key="4">
    <source>
        <dbReference type="SAM" id="MobiDB-lite"/>
    </source>
</evidence>
<keyword evidence="5" id="KW-0472">Membrane</keyword>
<feature type="repeat" description="ANK" evidence="3">
    <location>
        <begin position="1386"/>
        <end position="1418"/>
    </location>
</feature>
<feature type="repeat" description="ANK" evidence="3">
    <location>
        <begin position="1419"/>
        <end position="1451"/>
    </location>
</feature>
<dbReference type="PRINTS" id="PR01415">
    <property type="entry name" value="ANKYRIN"/>
</dbReference>
<keyword evidence="5" id="KW-1133">Transmembrane helix</keyword>
<feature type="repeat" description="ANK" evidence="3">
    <location>
        <begin position="1046"/>
        <end position="1078"/>
    </location>
</feature>
<feature type="signal peptide" evidence="6">
    <location>
        <begin position="1"/>
        <end position="17"/>
    </location>
</feature>
<comment type="caution">
    <text evidence="7">The sequence shown here is derived from an EMBL/GenBank/DDBJ whole genome shotgun (WGS) entry which is preliminary data.</text>
</comment>
<dbReference type="InterPro" id="IPR051631">
    <property type="entry name" value="Ankyrin-KH/SAM_domain"/>
</dbReference>
<feature type="transmembrane region" description="Helical" evidence="5">
    <location>
        <begin position="57"/>
        <end position="78"/>
    </location>
</feature>
<feature type="chain" id="PRO_5045870519" evidence="6">
    <location>
        <begin position="18"/>
        <end position="1509"/>
    </location>
</feature>
<evidence type="ECO:0000256" key="5">
    <source>
        <dbReference type="SAM" id="Phobius"/>
    </source>
</evidence>
<dbReference type="SMART" id="SM00248">
    <property type="entry name" value="ANK"/>
    <property type="match status" value="16"/>
</dbReference>
<keyword evidence="2 3" id="KW-0040">ANK repeat</keyword>